<dbReference type="RefSeq" id="WP_217671326.1">
    <property type="nucleotide sequence ID" value="NZ_JAHRID010000011.1"/>
</dbReference>
<gene>
    <name evidence="1" type="ORF">KQY15_18050</name>
</gene>
<dbReference type="Proteomes" id="UP000704611">
    <property type="component" value="Unassembled WGS sequence"/>
</dbReference>
<protein>
    <recommendedName>
        <fullName evidence="3">Ribosomal S4P</fullName>
    </recommendedName>
</protein>
<comment type="caution">
    <text evidence="1">The sequence shown here is derived from an EMBL/GenBank/DDBJ whole genome shotgun (WGS) entry which is preliminary data.</text>
</comment>
<keyword evidence="2" id="KW-1185">Reference proteome</keyword>
<organism evidence="1 2">
    <name type="scientific">Arsukibacterium indicum</name>
    <dbReference type="NCBI Taxonomy" id="2848612"/>
    <lineage>
        <taxon>Bacteria</taxon>
        <taxon>Pseudomonadati</taxon>
        <taxon>Pseudomonadota</taxon>
        <taxon>Gammaproteobacteria</taxon>
        <taxon>Chromatiales</taxon>
        <taxon>Chromatiaceae</taxon>
        <taxon>Arsukibacterium</taxon>
    </lineage>
</organism>
<sequence>MTTIINEWQLDCRLNKAINQQHRADFALWLAFLSPAIDEMAEFQTPQITPITETQDIYASFSLPNPRKFGWQEPDLATLTRQSLALQQGGLRQLKLQQYLVPGPLVLTDDSAKLAGEVNQNLDAHSKRRRESGKLKRTESDPTALYDILQQLEQTAA</sequence>
<evidence type="ECO:0000313" key="2">
    <source>
        <dbReference type="Proteomes" id="UP000704611"/>
    </source>
</evidence>
<reference evidence="1 2" key="1">
    <citation type="submission" date="2021-06" db="EMBL/GenBank/DDBJ databases">
        <title>Rheinheimera indica sp. nov., isolated from deep-sea sediment.</title>
        <authorList>
            <person name="Wang Z."/>
            <person name="Zhang X.-Y."/>
        </authorList>
    </citation>
    <scope>NUCLEOTIDE SEQUENCE [LARGE SCALE GENOMIC DNA]</scope>
    <source>
        <strain evidence="1 2">SM2107</strain>
    </source>
</reference>
<dbReference type="InterPro" id="IPR021879">
    <property type="entry name" value="VC2046_fam"/>
</dbReference>
<evidence type="ECO:0008006" key="3">
    <source>
        <dbReference type="Google" id="ProtNLM"/>
    </source>
</evidence>
<proteinExistence type="predicted"/>
<dbReference type="Pfam" id="PF11993">
    <property type="entry name" value="VC2046"/>
    <property type="match status" value="1"/>
</dbReference>
<dbReference type="EMBL" id="JAHRID010000011">
    <property type="protein sequence ID" value="MBV2131006.1"/>
    <property type="molecule type" value="Genomic_DNA"/>
</dbReference>
<name>A0ABS6MRN7_9GAMM</name>
<evidence type="ECO:0000313" key="1">
    <source>
        <dbReference type="EMBL" id="MBV2131006.1"/>
    </source>
</evidence>
<accession>A0ABS6MRN7</accession>